<comment type="caution">
    <text evidence="2">The sequence shown here is derived from an EMBL/GenBank/DDBJ whole genome shotgun (WGS) entry which is preliminary data.</text>
</comment>
<feature type="compositionally biased region" description="Gly residues" evidence="1">
    <location>
        <begin position="26"/>
        <end position="36"/>
    </location>
</feature>
<dbReference type="AlphaFoldDB" id="A0A8S0ZES8"/>
<protein>
    <submittedName>
        <fullName evidence="2">Uncharacterized protein</fullName>
    </submittedName>
</protein>
<feature type="region of interest" description="Disordered" evidence="1">
    <location>
        <begin position="1"/>
        <end position="38"/>
    </location>
</feature>
<accession>A0A8S0ZES8</accession>
<sequence length="108" mass="11993">MYPSARVRRRRRAGRGAHRRGLRAGRAGGGGAGGLPRGTQALRRARLPLHVDCRLQPLRVSAYVVNIFKKKSYITIEDSYTLFASQTAYVTHGSTLSLLLYRPISDII</sequence>
<proteinExistence type="predicted"/>
<dbReference type="EMBL" id="CADEBD010000288">
    <property type="protein sequence ID" value="CAB3231545.1"/>
    <property type="molecule type" value="Genomic_DNA"/>
</dbReference>
<gene>
    <name evidence="2" type="ORF">APLA_LOCUS5259</name>
</gene>
<organism evidence="2 3">
    <name type="scientific">Arctia plantaginis</name>
    <name type="common">Wood tiger moth</name>
    <name type="synonym">Phalaena plantaginis</name>
    <dbReference type="NCBI Taxonomy" id="874455"/>
    <lineage>
        <taxon>Eukaryota</taxon>
        <taxon>Metazoa</taxon>
        <taxon>Ecdysozoa</taxon>
        <taxon>Arthropoda</taxon>
        <taxon>Hexapoda</taxon>
        <taxon>Insecta</taxon>
        <taxon>Pterygota</taxon>
        <taxon>Neoptera</taxon>
        <taxon>Endopterygota</taxon>
        <taxon>Lepidoptera</taxon>
        <taxon>Glossata</taxon>
        <taxon>Ditrysia</taxon>
        <taxon>Noctuoidea</taxon>
        <taxon>Erebidae</taxon>
        <taxon>Arctiinae</taxon>
        <taxon>Arctia</taxon>
    </lineage>
</organism>
<feature type="compositionally biased region" description="Basic residues" evidence="1">
    <location>
        <begin position="1"/>
        <end position="23"/>
    </location>
</feature>
<reference evidence="2 3" key="1">
    <citation type="submission" date="2020-04" db="EMBL/GenBank/DDBJ databases">
        <authorList>
            <person name="Wallbank WR R."/>
            <person name="Pardo Diaz C."/>
            <person name="Kozak K."/>
            <person name="Martin S."/>
            <person name="Jiggins C."/>
            <person name="Moest M."/>
            <person name="Warren A I."/>
            <person name="Byers J.R.P. K."/>
            <person name="Montejo-Kovacevich G."/>
            <person name="Yen C E."/>
        </authorList>
    </citation>
    <scope>NUCLEOTIDE SEQUENCE [LARGE SCALE GENOMIC DNA]</scope>
</reference>
<name>A0A8S0ZES8_ARCPL</name>
<dbReference type="OrthoDB" id="73875at2759"/>
<evidence type="ECO:0000313" key="3">
    <source>
        <dbReference type="Proteomes" id="UP000494256"/>
    </source>
</evidence>
<dbReference type="Proteomes" id="UP000494256">
    <property type="component" value="Unassembled WGS sequence"/>
</dbReference>
<evidence type="ECO:0000256" key="1">
    <source>
        <dbReference type="SAM" id="MobiDB-lite"/>
    </source>
</evidence>
<evidence type="ECO:0000313" key="2">
    <source>
        <dbReference type="EMBL" id="CAB3231545.1"/>
    </source>
</evidence>